<dbReference type="Proteomes" id="UP000243494">
    <property type="component" value="Unassembled WGS sequence"/>
</dbReference>
<dbReference type="EMBL" id="NOJZ02000002">
    <property type="protein sequence ID" value="RDY24568.1"/>
    <property type="molecule type" value="Genomic_DNA"/>
</dbReference>
<proteinExistence type="predicted"/>
<keyword evidence="1" id="KW-0472">Membrane</keyword>
<organism evidence="2 3">
    <name type="scientific">Romboutsia maritimum</name>
    <dbReference type="NCBI Taxonomy" id="2020948"/>
    <lineage>
        <taxon>Bacteria</taxon>
        <taxon>Bacillati</taxon>
        <taxon>Bacillota</taxon>
        <taxon>Clostridia</taxon>
        <taxon>Peptostreptococcales</taxon>
        <taxon>Peptostreptococcaceae</taxon>
        <taxon>Romboutsia</taxon>
    </lineage>
</organism>
<dbReference type="RefSeq" id="WP_095405954.1">
    <property type="nucleotide sequence ID" value="NZ_NOJZ02000002.1"/>
</dbReference>
<keyword evidence="1" id="KW-0812">Transmembrane</keyword>
<evidence type="ECO:0000313" key="2">
    <source>
        <dbReference type="EMBL" id="RDY24568.1"/>
    </source>
</evidence>
<evidence type="ECO:0000256" key="1">
    <source>
        <dbReference type="SAM" id="Phobius"/>
    </source>
</evidence>
<keyword evidence="3" id="KW-1185">Reference proteome</keyword>
<comment type="caution">
    <text evidence="2">The sequence shown here is derived from an EMBL/GenBank/DDBJ whole genome shotgun (WGS) entry which is preliminary data.</text>
</comment>
<gene>
    <name evidence="2" type="ORF">CHF27_002695</name>
</gene>
<accession>A0A371IVS7</accession>
<dbReference type="AlphaFoldDB" id="A0A371IVS7"/>
<evidence type="ECO:0000313" key="3">
    <source>
        <dbReference type="Proteomes" id="UP000243494"/>
    </source>
</evidence>
<keyword evidence="1" id="KW-1133">Transmembrane helix</keyword>
<dbReference type="OrthoDB" id="1753214at2"/>
<protein>
    <submittedName>
        <fullName evidence="2">Uncharacterized protein</fullName>
    </submittedName>
</protein>
<feature type="transmembrane region" description="Helical" evidence="1">
    <location>
        <begin position="7"/>
        <end position="24"/>
    </location>
</feature>
<reference evidence="2 3" key="1">
    <citation type="journal article" date="2017" name="Genome Announc.">
        <title>Draft Genome Sequence of Romboutsia maritimum sp. nov. Strain CCRI-22766(T), Isolated from Coastal Estuarine Mud.</title>
        <authorList>
            <person name="Maheux A.F."/>
            <person name="Boudreau D.K."/>
            <person name="Berube E."/>
            <person name="Boissinot M."/>
            <person name="Raymond F."/>
            <person name="Brodeur S."/>
            <person name="Corbeil J."/>
            <person name="Brightwell G."/>
            <person name="Broda D."/>
            <person name="Omar R.F."/>
            <person name="Bergeron M.G."/>
        </authorList>
    </citation>
    <scope>NUCLEOTIDE SEQUENCE [LARGE SCALE GENOMIC DNA]</scope>
    <source>
        <strain evidence="2 3">CCRI-22766</strain>
    </source>
</reference>
<name>A0A371IVS7_9FIRM</name>
<sequence length="125" mass="14721">MKLFKKISIILFIFCQVIFIYDSINKITFANIIDSTLTIEQARQLLLQYNNKVDYIYQGSSSEFPVLKSKKLEGYVFLPNVDTDIGYFVDKYTSKIYYFHPSGYLELIKFPYVYKSLNISHLLNL</sequence>